<evidence type="ECO:0000256" key="1">
    <source>
        <dbReference type="SAM" id="MobiDB-lite"/>
    </source>
</evidence>
<dbReference type="Gene3D" id="3.40.50.150">
    <property type="entry name" value="Vaccinia Virus protein VP39"/>
    <property type="match status" value="1"/>
</dbReference>
<evidence type="ECO:0000313" key="3">
    <source>
        <dbReference type="Proteomes" id="UP001551695"/>
    </source>
</evidence>
<dbReference type="SUPFAM" id="SSF53335">
    <property type="entry name" value="S-adenosyl-L-methionine-dependent methyltransferases"/>
    <property type="match status" value="1"/>
</dbReference>
<name>A0ABV3G2W9_9NOCA</name>
<organism evidence="2 3">
    <name type="scientific">Nocardia aurea</name>
    <dbReference type="NCBI Taxonomy" id="2144174"/>
    <lineage>
        <taxon>Bacteria</taxon>
        <taxon>Bacillati</taxon>
        <taxon>Actinomycetota</taxon>
        <taxon>Actinomycetes</taxon>
        <taxon>Mycobacteriales</taxon>
        <taxon>Nocardiaceae</taxon>
        <taxon>Nocardia</taxon>
    </lineage>
</organism>
<dbReference type="EMBL" id="JBFAKC010000018">
    <property type="protein sequence ID" value="MEV0712011.1"/>
    <property type="molecule type" value="Genomic_DNA"/>
</dbReference>
<dbReference type="InterPro" id="IPR029063">
    <property type="entry name" value="SAM-dependent_MTases_sf"/>
</dbReference>
<protein>
    <recommendedName>
        <fullName evidence="4">Class I SAM-dependent methyltransferase</fullName>
    </recommendedName>
</protein>
<evidence type="ECO:0000313" key="2">
    <source>
        <dbReference type="EMBL" id="MEV0712011.1"/>
    </source>
</evidence>
<dbReference type="PANTHER" id="PTHR39290">
    <property type="entry name" value="C3H1-TYPE DOMAIN-CONTAINING PROTEIN-RELATED"/>
    <property type="match status" value="1"/>
</dbReference>
<reference evidence="2 3" key="1">
    <citation type="submission" date="2024-06" db="EMBL/GenBank/DDBJ databases">
        <title>The Natural Products Discovery Center: Release of the First 8490 Sequenced Strains for Exploring Actinobacteria Biosynthetic Diversity.</title>
        <authorList>
            <person name="Kalkreuter E."/>
            <person name="Kautsar S.A."/>
            <person name="Yang D."/>
            <person name="Bader C.D."/>
            <person name="Teijaro C.N."/>
            <person name="Fluegel L."/>
            <person name="Davis C.M."/>
            <person name="Simpson J.R."/>
            <person name="Lauterbach L."/>
            <person name="Steele A.D."/>
            <person name="Gui C."/>
            <person name="Meng S."/>
            <person name="Li G."/>
            <person name="Viehrig K."/>
            <person name="Ye F."/>
            <person name="Su P."/>
            <person name="Kiefer A.F."/>
            <person name="Nichols A."/>
            <person name="Cepeda A.J."/>
            <person name="Yan W."/>
            <person name="Fan B."/>
            <person name="Jiang Y."/>
            <person name="Adhikari A."/>
            <person name="Zheng C.-J."/>
            <person name="Schuster L."/>
            <person name="Cowan T.M."/>
            <person name="Smanski M.J."/>
            <person name="Chevrette M.G."/>
            <person name="De Carvalho L.P.S."/>
            <person name="Shen B."/>
        </authorList>
    </citation>
    <scope>NUCLEOTIDE SEQUENCE [LARGE SCALE GENOMIC DNA]</scope>
    <source>
        <strain evidence="2 3">NPDC050403</strain>
    </source>
</reference>
<keyword evidence="3" id="KW-1185">Reference proteome</keyword>
<evidence type="ECO:0008006" key="4">
    <source>
        <dbReference type="Google" id="ProtNLM"/>
    </source>
</evidence>
<comment type="caution">
    <text evidence="2">The sequence shown here is derived from an EMBL/GenBank/DDBJ whole genome shotgun (WGS) entry which is preliminary data.</text>
</comment>
<dbReference type="PANTHER" id="PTHR39290:SF6">
    <property type="entry name" value="S-ADENOSYL-L-METHIONINE-DEPENDENT METHYLTRANSFERASES SUPERFAMILY PROTEIN"/>
    <property type="match status" value="1"/>
</dbReference>
<sequence length="279" mass="30581">MTAFPLSPRRRDELAALLADEHRLRAEHPAVADYLDTAPRLAGTGDESADGAFDLGLLHYLTGGVADNPYWEIVRPTVTPGPEGRGRRREANGGNPRGSARLAFAQTVLQSAYAYAVPAPETLEWIVARCHDRRIVELGAGRGYWAAQLARRGAEVLAFDVEPPGARSNLSFPATSGIPETWHPVGDLAAFAHTDTTDAVLLLCWPPGWDDPMSSEALNHYREAGGDRLVYIGEPRGGRTANESFFATLDAEWVLVEQDPDFVSWWNLADAAQIWRPRD</sequence>
<dbReference type="RefSeq" id="WP_357788761.1">
    <property type="nucleotide sequence ID" value="NZ_JBFAKC010000018.1"/>
</dbReference>
<gene>
    <name evidence="2" type="ORF">AB0I48_31070</name>
</gene>
<feature type="region of interest" description="Disordered" evidence="1">
    <location>
        <begin position="77"/>
        <end position="98"/>
    </location>
</feature>
<proteinExistence type="predicted"/>
<accession>A0ABV3G2W9</accession>
<dbReference type="Proteomes" id="UP001551695">
    <property type="component" value="Unassembled WGS sequence"/>
</dbReference>